<proteinExistence type="predicted"/>
<organism evidence="2 3">
    <name type="scientific">Chenopodium quinoa</name>
    <name type="common">Quinoa</name>
    <dbReference type="NCBI Taxonomy" id="63459"/>
    <lineage>
        <taxon>Eukaryota</taxon>
        <taxon>Viridiplantae</taxon>
        <taxon>Streptophyta</taxon>
        <taxon>Embryophyta</taxon>
        <taxon>Tracheophyta</taxon>
        <taxon>Spermatophyta</taxon>
        <taxon>Magnoliopsida</taxon>
        <taxon>eudicotyledons</taxon>
        <taxon>Gunneridae</taxon>
        <taxon>Pentapetalae</taxon>
        <taxon>Caryophyllales</taxon>
        <taxon>Chenopodiaceae</taxon>
        <taxon>Chenopodioideae</taxon>
        <taxon>Atripliceae</taxon>
        <taxon>Chenopodium</taxon>
    </lineage>
</organism>
<dbReference type="InterPro" id="IPR052929">
    <property type="entry name" value="RNase_H-like_EbsB-rel"/>
</dbReference>
<reference evidence="2" key="1">
    <citation type="journal article" date="2017" name="Nature">
        <title>The genome of Chenopodium quinoa.</title>
        <authorList>
            <person name="Jarvis D.E."/>
            <person name="Ho Y.S."/>
            <person name="Lightfoot D.J."/>
            <person name="Schmoeckel S.M."/>
            <person name="Li B."/>
            <person name="Borm T.J.A."/>
            <person name="Ohyanagi H."/>
            <person name="Mineta K."/>
            <person name="Michell C.T."/>
            <person name="Saber N."/>
            <person name="Kharbatia N.M."/>
            <person name="Rupper R.R."/>
            <person name="Sharp A.R."/>
            <person name="Dally N."/>
            <person name="Boughton B.A."/>
            <person name="Woo Y.H."/>
            <person name="Gao G."/>
            <person name="Schijlen E.G.W.M."/>
            <person name="Guo X."/>
            <person name="Momin A.A."/>
            <person name="Negrao S."/>
            <person name="Al-Babili S."/>
            <person name="Gehring C."/>
            <person name="Roessner U."/>
            <person name="Jung C."/>
            <person name="Murphy K."/>
            <person name="Arold S.T."/>
            <person name="Gojobori T."/>
            <person name="van der Linden C.G."/>
            <person name="van Loo E.N."/>
            <person name="Jellen E.N."/>
            <person name="Maughan P.J."/>
            <person name="Tester M."/>
        </authorList>
    </citation>
    <scope>NUCLEOTIDE SEQUENCE [LARGE SCALE GENOMIC DNA]</scope>
    <source>
        <strain evidence="2">cv. PI 614886</strain>
    </source>
</reference>
<dbReference type="Proteomes" id="UP000596660">
    <property type="component" value="Unplaced"/>
</dbReference>
<sequence>MPLCPPLQPVGNGCRRGAVDKVFENSEPDAVQVAVGNCNYVAEYTGYAGRVFEKAVAPSQCSATKWKSPAVGCVKINMDAHLGENNMAALGVVFRDHDGQLILTATRRVPLSSPECVEAQTIRYALLMAKRFGYRKISV</sequence>
<dbReference type="GO" id="GO:0003676">
    <property type="term" value="F:nucleic acid binding"/>
    <property type="evidence" value="ECO:0007669"/>
    <property type="project" value="InterPro"/>
</dbReference>
<name>A0A803MYJ6_CHEQI</name>
<dbReference type="Gramene" id="AUR62037276-RA">
    <property type="protein sequence ID" value="AUR62037276-RA:cds"/>
    <property type="gene ID" value="AUR62037276"/>
</dbReference>
<dbReference type="EnsemblPlants" id="AUR62037276-RA">
    <property type="protein sequence ID" value="AUR62037276-RA:cds"/>
    <property type="gene ID" value="AUR62037276"/>
</dbReference>
<evidence type="ECO:0000313" key="3">
    <source>
        <dbReference type="Proteomes" id="UP000596660"/>
    </source>
</evidence>
<reference evidence="2" key="2">
    <citation type="submission" date="2021-03" db="UniProtKB">
        <authorList>
            <consortium name="EnsemblPlants"/>
        </authorList>
    </citation>
    <scope>IDENTIFICATION</scope>
</reference>
<dbReference type="Pfam" id="PF13456">
    <property type="entry name" value="RVT_3"/>
    <property type="match status" value="1"/>
</dbReference>
<protein>
    <recommendedName>
        <fullName evidence="1">RNase H type-1 domain-containing protein</fullName>
    </recommendedName>
</protein>
<feature type="domain" description="RNase H type-1" evidence="1">
    <location>
        <begin position="83"/>
        <end position="139"/>
    </location>
</feature>
<dbReference type="InterPro" id="IPR002156">
    <property type="entry name" value="RNaseH_domain"/>
</dbReference>
<dbReference type="AlphaFoldDB" id="A0A803MYJ6"/>
<dbReference type="GO" id="GO:0004523">
    <property type="term" value="F:RNA-DNA hybrid ribonuclease activity"/>
    <property type="evidence" value="ECO:0007669"/>
    <property type="project" value="InterPro"/>
</dbReference>
<keyword evidence="3" id="KW-1185">Reference proteome</keyword>
<accession>A0A803MYJ6</accession>
<dbReference type="PANTHER" id="PTHR47074">
    <property type="entry name" value="BNAC02G40300D PROTEIN"/>
    <property type="match status" value="1"/>
</dbReference>
<dbReference type="PANTHER" id="PTHR47074:SF48">
    <property type="entry name" value="POLYNUCLEOTIDYL TRANSFERASE, RIBONUCLEASE H-LIKE SUPERFAMILY PROTEIN"/>
    <property type="match status" value="1"/>
</dbReference>
<evidence type="ECO:0000313" key="2">
    <source>
        <dbReference type="EnsemblPlants" id="AUR62037276-RA:cds"/>
    </source>
</evidence>
<evidence type="ECO:0000259" key="1">
    <source>
        <dbReference type="Pfam" id="PF13456"/>
    </source>
</evidence>